<dbReference type="SUPFAM" id="SSF46894">
    <property type="entry name" value="C-terminal effector domain of the bipartite response regulators"/>
    <property type="match status" value="1"/>
</dbReference>
<evidence type="ECO:0000256" key="7">
    <source>
        <dbReference type="PROSITE-ProRule" id="PRU01091"/>
    </source>
</evidence>
<comment type="caution">
    <text evidence="10">The sequence shown here is derived from an EMBL/GenBank/DDBJ whole genome shotgun (WGS) entry which is preliminary data.</text>
</comment>
<evidence type="ECO:0000259" key="8">
    <source>
        <dbReference type="PROSITE" id="PS50110"/>
    </source>
</evidence>
<evidence type="ECO:0000256" key="2">
    <source>
        <dbReference type="ARBA" id="ARBA00023012"/>
    </source>
</evidence>
<keyword evidence="2" id="KW-0902">Two-component regulatory system</keyword>
<reference evidence="10 11" key="1">
    <citation type="submission" date="2022-11" db="EMBL/GenBank/DDBJ databases">
        <title>Minimal conservation of predation-associated metabolite biosynthetic gene clusters underscores biosynthetic potential of Myxococcota including descriptions for ten novel species: Archangium lansinium sp. nov., Myxococcus landrumus sp. nov., Nannocystis bai.</title>
        <authorList>
            <person name="Ahearne A."/>
            <person name="Stevens C."/>
            <person name="Dowd S."/>
        </authorList>
    </citation>
    <scope>NUCLEOTIDE SEQUENCE [LARGE SCALE GENOMIC DNA]</scope>
    <source>
        <strain evidence="10 11">RJM3</strain>
    </source>
</reference>
<dbReference type="SMART" id="SM00448">
    <property type="entry name" value="REC"/>
    <property type="match status" value="1"/>
</dbReference>
<name>A0ABT5EW84_9BACT</name>
<dbReference type="EMBL" id="JAQNDO010000001">
    <property type="protein sequence ID" value="MDC0745046.1"/>
    <property type="molecule type" value="Genomic_DNA"/>
</dbReference>
<dbReference type="InterPro" id="IPR039420">
    <property type="entry name" value="WalR-like"/>
</dbReference>
<accession>A0ABT5EW84</accession>
<keyword evidence="11" id="KW-1185">Reference proteome</keyword>
<gene>
    <name evidence="10" type="ORF">POL67_27180</name>
</gene>
<dbReference type="CDD" id="cd00383">
    <property type="entry name" value="trans_reg_C"/>
    <property type="match status" value="1"/>
</dbReference>
<dbReference type="Gene3D" id="6.10.250.690">
    <property type="match status" value="1"/>
</dbReference>
<keyword evidence="1 6" id="KW-0597">Phosphoprotein</keyword>
<dbReference type="PANTHER" id="PTHR48111:SF4">
    <property type="entry name" value="DNA-BINDING DUAL TRANSCRIPTIONAL REGULATOR OMPR"/>
    <property type="match status" value="1"/>
</dbReference>
<dbReference type="Pfam" id="PF00072">
    <property type="entry name" value="Response_reg"/>
    <property type="match status" value="1"/>
</dbReference>
<feature type="DNA-binding region" description="OmpR/PhoB-type" evidence="7">
    <location>
        <begin position="135"/>
        <end position="234"/>
    </location>
</feature>
<dbReference type="Gene3D" id="1.10.10.10">
    <property type="entry name" value="Winged helix-like DNA-binding domain superfamily/Winged helix DNA-binding domain"/>
    <property type="match status" value="1"/>
</dbReference>
<evidence type="ECO:0000313" key="11">
    <source>
        <dbReference type="Proteomes" id="UP001221411"/>
    </source>
</evidence>
<dbReference type="CDD" id="cd17574">
    <property type="entry name" value="REC_OmpR"/>
    <property type="match status" value="1"/>
</dbReference>
<evidence type="ECO:0000256" key="6">
    <source>
        <dbReference type="PROSITE-ProRule" id="PRU00169"/>
    </source>
</evidence>
<dbReference type="Proteomes" id="UP001221411">
    <property type="component" value="Unassembled WGS sequence"/>
</dbReference>
<feature type="modified residue" description="4-aspartylphosphate" evidence="6">
    <location>
        <position position="59"/>
    </location>
</feature>
<dbReference type="RefSeq" id="WP_271922168.1">
    <property type="nucleotide sequence ID" value="NZ_JAQNDO010000001.1"/>
</dbReference>
<dbReference type="Gene3D" id="3.40.50.2300">
    <property type="match status" value="1"/>
</dbReference>
<keyword evidence="5" id="KW-0804">Transcription</keyword>
<dbReference type="InterPro" id="IPR001867">
    <property type="entry name" value="OmpR/PhoB-type_DNA-bd"/>
</dbReference>
<proteinExistence type="predicted"/>
<keyword evidence="4 7" id="KW-0238">DNA-binding</keyword>
<evidence type="ECO:0000256" key="5">
    <source>
        <dbReference type="ARBA" id="ARBA00023163"/>
    </source>
</evidence>
<dbReference type="SMART" id="SM00862">
    <property type="entry name" value="Trans_reg_C"/>
    <property type="match status" value="1"/>
</dbReference>
<dbReference type="InterPro" id="IPR016032">
    <property type="entry name" value="Sig_transdc_resp-reg_C-effctor"/>
</dbReference>
<dbReference type="PROSITE" id="PS51755">
    <property type="entry name" value="OMPR_PHOB"/>
    <property type="match status" value="1"/>
</dbReference>
<feature type="domain" description="Response regulatory" evidence="8">
    <location>
        <begin position="10"/>
        <end position="123"/>
    </location>
</feature>
<keyword evidence="3" id="KW-0805">Transcription regulation</keyword>
<evidence type="ECO:0000313" key="10">
    <source>
        <dbReference type="EMBL" id="MDC0745046.1"/>
    </source>
</evidence>
<feature type="domain" description="OmpR/PhoB-type" evidence="9">
    <location>
        <begin position="135"/>
        <end position="234"/>
    </location>
</feature>
<sequence length="237" mass="26367">MMPVERTSTSIVFIEDDEKLARLTARYLESHNVRVTLATDARDGIAAVLREHPDVVLLDLMLPEIDGFEVCQRLRARVHTPIIMVTARGEEADRVMGLEGGADDYLPKPFSARELLARIRAHARRARGLAGPPAERQIVAGSLTIDPCARRAVFDGADLALTTYEFDLLHALAERAGRVLTREQLVDLVRGSADEAFDRSIDVHVSHLRKKLGDDPKNPRIIKTVRGIGYVFAVDRM</sequence>
<dbReference type="InterPro" id="IPR036388">
    <property type="entry name" value="WH-like_DNA-bd_sf"/>
</dbReference>
<evidence type="ECO:0000259" key="9">
    <source>
        <dbReference type="PROSITE" id="PS51755"/>
    </source>
</evidence>
<evidence type="ECO:0000256" key="3">
    <source>
        <dbReference type="ARBA" id="ARBA00023015"/>
    </source>
</evidence>
<protein>
    <submittedName>
        <fullName evidence="10">Response regulator transcription factor</fullName>
    </submittedName>
</protein>
<dbReference type="InterPro" id="IPR001789">
    <property type="entry name" value="Sig_transdc_resp-reg_receiver"/>
</dbReference>
<dbReference type="SUPFAM" id="SSF52172">
    <property type="entry name" value="CheY-like"/>
    <property type="match status" value="1"/>
</dbReference>
<dbReference type="PANTHER" id="PTHR48111">
    <property type="entry name" value="REGULATOR OF RPOS"/>
    <property type="match status" value="1"/>
</dbReference>
<evidence type="ECO:0000256" key="1">
    <source>
        <dbReference type="ARBA" id="ARBA00022553"/>
    </source>
</evidence>
<dbReference type="InterPro" id="IPR011006">
    <property type="entry name" value="CheY-like_superfamily"/>
</dbReference>
<evidence type="ECO:0000256" key="4">
    <source>
        <dbReference type="ARBA" id="ARBA00023125"/>
    </source>
</evidence>
<dbReference type="PROSITE" id="PS50110">
    <property type="entry name" value="RESPONSE_REGULATORY"/>
    <property type="match status" value="1"/>
</dbReference>
<dbReference type="Pfam" id="PF00486">
    <property type="entry name" value="Trans_reg_C"/>
    <property type="match status" value="1"/>
</dbReference>
<organism evidence="10 11">
    <name type="scientific">Polyangium mundeleinium</name>
    <dbReference type="NCBI Taxonomy" id="2995306"/>
    <lineage>
        <taxon>Bacteria</taxon>
        <taxon>Pseudomonadati</taxon>
        <taxon>Myxococcota</taxon>
        <taxon>Polyangia</taxon>
        <taxon>Polyangiales</taxon>
        <taxon>Polyangiaceae</taxon>
        <taxon>Polyangium</taxon>
    </lineage>
</organism>